<dbReference type="EMBL" id="JBHSWH010000001">
    <property type="protein sequence ID" value="MFC6706224.1"/>
    <property type="molecule type" value="Genomic_DNA"/>
</dbReference>
<keyword evidence="5 6" id="KW-0472">Membrane</keyword>
<reference evidence="9" key="1">
    <citation type="journal article" date="2019" name="Int. J. Syst. Evol. Microbiol.">
        <title>The Global Catalogue of Microorganisms (GCM) 10K type strain sequencing project: providing services to taxonomists for standard genome sequencing and annotation.</title>
        <authorList>
            <consortium name="The Broad Institute Genomics Platform"/>
            <consortium name="The Broad Institute Genome Sequencing Center for Infectious Disease"/>
            <person name="Wu L."/>
            <person name="Ma J."/>
        </authorList>
    </citation>
    <scope>NUCLEOTIDE SEQUENCE [LARGE SCALE GENOMIC DNA]</scope>
    <source>
        <strain evidence="9">CCUG 58127</strain>
    </source>
</reference>
<dbReference type="Pfam" id="PF06271">
    <property type="entry name" value="RDD"/>
    <property type="match status" value="1"/>
</dbReference>
<evidence type="ECO:0000313" key="8">
    <source>
        <dbReference type="EMBL" id="MFC6706224.1"/>
    </source>
</evidence>
<comment type="caution">
    <text evidence="8">The sequence shown here is derived from an EMBL/GenBank/DDBJ whole genome shotgun (WGS) entry which is preliminary data.</text>
</comment>
<organism evidence="8 9">
    <name type="scientific">Flexivirga alba</name>
    <dbReference type="NCBI Taxonomy" id="702742"/>
    <lineage>
        <taxon>Bacteria</taxon>
        <taxon>Bacillati</taxon>
        <taxon>Actinomycetota</taxon>
        <taxon>Actinomycetes</taxon>
        <taxon>Micrococcales</taxon>
        <taxon>Dermacoccaceae</taxon>
        <taxon>Flexivirga</taxon>
    </lineage>
</organism>
<keyword evidence="2" id="KW-1003">Cell membrane</keyword>
<evidence type="ECO:0000256" key="3">
    <source>
        <dbReference type="ARBA" id="ARBA00022692"/>
    </source>
</evidence>
<feature type="domain" description="RDD" evidence="7">
    <location>
        <begin position="30"/>
        <end position="137"/>
    </location>
</feature>
<dbReference type="InterPro" id="IPR051791">
    <property type="entry name" value="Pra-immunoreactive"/>
</dbReference>
<accession>A0ABW2AH43</accession>
<gene>
    <name evidence="8" type="ORF">ACFQDH_13385</name>
</gene>
<keyword evidence="4 6" id="KW-1133">Transmembrane helix</keyword>
<dbReference type="PANTHER" id="PTHR36115:SF6">
    <property type="entry name" value="PROLINE-RICH ANTIGEN HOMOLOG"/>
    <property type="match status" value="1"/>
</dbReference>
<dbReference type="RefSeq" id="WP_382402074.1">
    <property type="nucleotide sequence ID" value="NZ_JBHSWH010000001.1"/>
</dbReference>
<dbReference type="PANTHER" id="PTHR36115">
    <property type="entry name" value="PROLINE-RICH ANTIGEN HOMOLOG-RELATED"/>
    <property type="match status" value="1"/>
</dbReference>
<evidence type="ECO:0000256" key="5">
    <source>
        <dbReference type="ARBA" id="ARBA00023136"/>
    </source>
</evidence>
<evidence type="ECO:0000256" key="2">
    <source>
        <dbReference type="ARBA" id="ARBA00022475"/>
    </source>
</evidence>
<comment type="subcellular location">
    <subcellularLocation>
        <location evidence="1">Cell membrane</location>
        <topology evidence="1">Multi-pass membrane protein</topology>
    </subcellularLocation>
</comment>
<evidence type="ECO:0000256" key="4">
    <source>
        <dbReference type="ARBA" id="ARBA00022989"/>
    </source>
</evidence>
<dbReference type="PIRSF" id="PIRSF021697">
    <property type="entry name" value="UCP021697"/>
    <property type="match status" value="1"/>
</dbReference>
<dbReference type="Proteomes" id="UP001596298">
    <property type="component" value="Unassembled WGS sequence"/>
</dbReference>
<keyword evidence="9" id="KW-1185">Reference proteome</keyword>
<keyword evidence="3 6" id="KW-0812">Transmembrane</keyword>
<evidence type="ECO:0000313" key="9">
    <source>
        <dbReference type="Proteomes" id="UP001596298"/>
    </source>
</evidence>
<proteinExistence type="predicted"/>
<feature type="transmembrane region" description="Helical" evidence="6">
    <location>
        <begin position="36"/>
        <end position="56"/>
    </location>
</feature>
<evidence type="ECO:0000259" key="7">
    <source>
        <dbReference type="Pfam" id="PF06271"/>
    </source>
</evidence>
<evidence type="ECO:0000256" key="6">
    <source>
        <dbReference type="SAM" id="Phobius"/>
    </source>
</evidence>
<dbReference type="InterPro" id="IPR016795">
    <property type="entry name" value="UCP021697"/>
</dbReference>
<name>A0ABW2AH43_9MICO</name>
<evidence type="ECO:0000256" key="1">
    <source>
        <dbReference type="ARBA" id="ARBA00004651"/>
    </source>
</evidence>
<dbReference type="InterPro" id="IPR010432">
    <property type="entry name" value="RDD"/>
</dbReference>
<feature type="transmembrane region" description="Helical" evidence="6">
    <location>
        <begin position="68"/>
        <end position="86"/>
    </location>
</feature>
<sequence length="144" mass="14988">MTSNQPSPEPDVAHAGAALGMPAEGPGSMARLGPRVIAVIIDWLVCSVIAAGFFGYHFGGGGNSWTPLAVFFVENVLLVGTLGSTLGHRIMGMHVAKVSGAPAGPLAALIRSVLLCVFVPAVIWDKDGRGMHDRFAGTVLRRAR</sequence>
<feature type="transmembrane region" description="Helical" evidence="6">
    <location>
        <begin position="106"/>
        <end position="124"/>
    </location>
</feature>
<protein>
    <submittedName>
        <fullName evidence="8">RDD family protein</fullName>
    </submittedName>
</protein>